<evidence type="ECO:0000259" key="6">
    <source>
        <dbReference type="PROSITE" id="PS51918"/>
    </source>
</evidence>
<reference evidence="7" key="2">
    <citation type="submission" date="2023-03" db="EMBL/GenBank/DDBJ databases">
        <authorList>
            <person name="Zhang Z."/>
        </authorList>
    </citation>
    <scope>NUCLEOTIDE SEQUENCE</scope>
    <source>
        <strain evidence="7">DSA</strain>
    </source>
</reference>
<keyword evidence="2" id="KW-0949">S-adenosyl-L-methionine</keyword>
<dbReference type="InterPro" id="IPR058240">
    <property type="entry name" value="rSAM_sf"/>
</dbReference>
<keyword evidence="4" id="KW-0408">Iron</keyword>
<dbReference type="Pfam" id="PF04055">
    <property type="entry name" value="Radical_SAM"/>
    <property type="match status" value="1"/>
</dbReference>
<dbReference type="SUPFAM" id="SSF102114">
    <property type="entry name" value="Radical SAM enzymes"/>
    <property type="match status" value="1"/>
</dbReference>
<dbReference type="Proteomes" id="UP001172911">
    <property type="component" value="Unassembled WGS sequence"/>
</dbReference>
<accession>A0AAW7ZA83</accession>
<evidence type="ECO:0000313" key="8">
    <source>
        <dbReference type="Proteomes" id="UP001172911"/>
    </source>
</evidence>
<name>A0AAW7ZA83_9FIRM</name>
<dbReference type="EMBL" id="JARPTC010000004">
    <property type="protein sequence ID" value="MDO7786232.1"/>
    <property type="molecule type" value="Genomic_DNA"/>
</dbReference>
<dbReference type="SFLD" id="SFLDG01095">
    <property type="entry name" value="Uncharacterised_Radical_SAM_Su"/>
    <property type="match status" value="1"/>
</dbReference>
<dbReference type="CDD" id="cd01335">
    <property type="entry name" value="Radical_SAM"/>
    <property type="match status" value="1"/>
</dbReference>
<comment type="cofactor">
    <cofactor evidence="1">
        <name>[4Fe-4S] cluster</name>
        <dbReference type="ChEBI" id="CHEBI:49883"/>
    </cofactor>
</comment>
<keyword evidence="3" id="KW-0479">Metal-binding</keyword>
<dbReference type="InterPro" id="IPR007197">
    <property type="entry name" value="rSAM"/>
</dbReference>
<reference evidence="7" key="1">
    <citation type="journal article" date="2023" name="J. Hazard. Mater.">
        <title>Anaerobic biodegradation of pyrene and benzo[a]pyrene by a new sulfate-reducing Desulforamulus aquiferis strain DSA.</title>
        <authorList>
            <person name="Zhang Z."/>
            <person name="Sun J."/>
            <person name="Gong X."/>
            <person name="Wang C."/>
            <person name="Wang H."/>
        </authorList>
    </citation>
    <scope>NUCLEOTIDE SEQUENCE</scope>
    <source>
        <strain evidence="7">DSA</strain>
    </source>
</reference>
<organism evidence="7 8">
    <name type="scientific">Desulforamulus aquiferis</name>
    <dbReference type="NCBI Taxonomy" id="1397668"/>
    <lineage>
        <taxon>Bacteria</taxon>
        <taxon>Bacillati</taxon>
        <taxon>Bacillota</taxon>
        <taxon>Clostridia</taxon>
        <taxon>Eubacteriales</taxon>
        <taxon>Peptococcaceae</taxon>
        <taxon>Desulforamulus</taxon>
    </lineage>
</organism>
<evidence type="ECO:0000256" key="5">
    <source>
        <dbReference type="ARBA" id="ARBA00023014"/>
    </source>
</evidence>
<evidence type="ECO:0000256" key="3">
    <source>
        <dbReference type="ARBA" id="ARBA00022723"/>
    </source>
</evidence>
<proteinExistence type="predicted"/>
<dbReference type="GO" id="GO:0003824">
    <property type="term" value="F:catalytic activity"/>
    <property type="evidence" value="ECO:0007669"/>
    <property type="project" value="InterPro"/>
</dbReference>
<dbReference type="RefSeq" id="WP_304541137.1">
    <property type="nucleotide sequence ID" value="NZ_JARPTC010000004.1"/>
</dbReference>
<dbReference type="PANTHER" id="PTHR43409:SF4">
    <property type="entry name" value="RADICAL SAM SUPERFAMILY PROTEIN"/>
    <property type="match status" value="1"/>
</dbReference>
<dbReference type="InterPro" id="IPR051198">
    <property type="entry name" value="BchE-like"/>
</dbReference>
<dbReference type="SFLD" id="SFLDG01082">
    <property type="entry name" value="B12-binding_domain_containing"/>
    <property type="match status" value="1"/>
</dbReference>
<dbReference type="PROSITE" id="PS51918">
    <property type="entry name" value="RADICAL_SAM"/>
    <property type="match status" value="1"/>
</dbReference>
<evidence type="ECO:0000256" key="1">
    <source>
        <dbReference type="ARBA" id="ARBA00001966"/>
    </source>
</evidence>
<dbReference type="SFLD" id="SFLDS00029">
    <property type="entry name" value="Radical_SAM"/>
    <property type="match status" value="1"/>
</dbReference>
<protein>
    <submittedName>
        <fullName evidence="7">Radical SAM protein</fullName>
    </submittedName>
</protein>
<dbReference type="GO" id="GO:0051536">
    <property type="term" value="F:iron-sulfur cluster binding"/>
    <property type="evidence" value="ECO:0007669"/>
    <property type="project" value="UniProtKB-KW"/>
</dbReference>
<keyword evidence="8" id="KW-1185">Reference proteome</keyword>
<evidence type="ECO:0000313" key="7">
    <source>
        <dbReference type="EMBL" id="MDO7786232.1"/>
    </source>
</evidence>
<comment type="caution">
    <text evidence="7">The sequence shown here is derived from an EMBL/GenBank/DDBJ whole genome shotgun (WGS) entry which is preliminary data.</text>
</comment>
<dbReference type="InterPro" id="IPR006638">
    <property type="entry name" value="Elp3/MiaA/NifB-like_rSAM"/>
</dbReference>
<dbReference type="PANTHER" id="PTHR43409">
    <property type="entry name" value="ANAEROBIC MAGNESIUM-PROTOPORPHYRIN IX MONOMETHYL ESTER CYCLASE-RELATED"/>
    <property type="match status" value="1"/>
</dbReference>
<feature type="domain" description="Radical SAM core" evidence="6">
    <location>
        <begin position="14"/>
        <end position="244"/>
    </location>
</feature>
<dbReference type="SMART" id="SM00729">
    <property type="entry name" value="Elp3"/>
    <property type="match status" value="1"/>
</dbReference>
<dbReference type="AlphaFoldDB" id="A0AAW7ZA83"/>
<evidence type="ECO:0000256" key="4">
    <source>
        <dbReference type="ARBA" id="ARBA00023004"/>
    </source>
</evidence>
<evidence type="ECO:0000256" key="2">
    <source>
        <dbReference type="ARBA" id="ARBA00022691"/>
    </source>
</evidence>
<sequence>MIIDHGKGLVFRPPAEANSLILRITIGCSHNACAFCAMYRRTKFLVRTDDEIFHLIELAAEKYPLTRRVFLADGNALVLSTEQLLSIISKLKSTFPKLTRVACYGGPRDILRKTVNELTVLREAGLKIVYLGIESGDDGVLIRVNKGVNSMEMVAAGQRVLKSGIKLSAMVILGLGGNEKSAQHALNTARVLNLINPTILSTLTLTLYEGTPLWESVQKGEFIPLSKEETLLELRQLLSNIQFSRPCIFRSDHASNLLPLSGTLNKDKDKLLSELNDVIDFFHGR</sequence>
<dbReference type="Gene3D" id="3.20.20.70">
    <property type="entry name" value="Aldolase class I"/>
    <property type="match status" value="1"/>
</dbReference>
<dbReference type="InterPro" id="IPR013785">
    <property type="entry name" value="Aldolase_TIM"/>
</dbReference>
<gene>
    <name evidence="7" type="ORF">P6N53_03220</name>
</gene>
<dbReference type="GO" id="GO:0046872">
    <property type="term" value="F:metal ion binding"/>
    <property type="evidence" value="ECO:0007669"/>
    <property type="project" value="UniProtKB-KW"/>
</dbReference>
<keyword evidence="5" id="KW-0411">Iron-sulfur</keyword>